<evidence type="ECO:0000256" key="2">
    <source>
        <dbReference type="ARBA" id="ARBA00022692"/>
    </source>
</evidence>
<evidence type="ECO:0000256" key="4">
    <source>
        <dbReference type="ARBA" id="ARBA00023136"/>
    </source>
</evidence>
<protein>
    <recommendedName>
        <fullName evidence="5">Receptor ligand binding region domain-containing protein</fullName>
    </recommendedName>
</protein>
<dbReference type="SUPFAM" id="SSF53822">
    <property type="entry name" value="Periplasmic binding protein-like I"/>
    <property type="match status" value="1"/>
</dbReference>
<feature type="domain" description="Receptor ligand binding region" evidence="5">
    <location>
        <begin position="5"/>
        <end position="83"/>
    </location>
</feature>
<dbReference type="Pfam" id="PF01094">
    <property type="entry name" value="ANF_receptor"/>
    <property type="match status" value="1"/>
</dbReference>
<evidence type="ECO:0000313" key="6">
    <source>
        <dbReference type="EMBL" id="EDO30986.1"/>
    </source>
</evidence>
<dbReference type="Proteomes" id="UP000001593">
    <property type="component" value="Unassembled WGS sequence"/>
</dbReference>
<evidence type="ECO:0000256" key="1">
    <source>
        <dbReference type="ARBA" id="ARBA00004370"/>
    </source>
</evidence>
<dbReference type="InterPro" id="IPR028082">
    <property type="entry name" value="Peripla_BP_I"/>
</dbReference>
<comment type="subcellular location">
    <subcellularLocation>
        <location evidence="1">Membrane</location>
    </subcellularLocation>
</comment>
<keyword evidence="4" id="KW-0472">Membrane</keyword>
<dbReference type="InParanoid" id="A7SZ81"/>
<name>A7SZ81_NEMVE</name>
<sequence>GKQFAAAMTLAVNDINARSDLLPNDTISFEWRDTDCNVFSTVRHQIEMLQKDFTAFIGPGCYCKLAAKNAAAFNKTMISYVSVVSMVDADIFIVVL</sequence>
<reference evidence="6 7" key="1">
    <citation type="journal article" date="2007" name="Science">
        <title>Sea anemone genome reveals ancestral eumetazoan gene repertoire and genomic organization.</title>
        <authorList>
            <person name="Putnam N.H."/>
            <person name="Srivastava M."/>
            <person name="Hellsten U."/>
            <person name="Dirks B."/>
            <person name="Chapman J."/>
            <person name="Salamov A."/>
            <person name="Terry A."/>
            <person name="Shapiro H."/>
            <person name="Lindquist E."/>
            <person name="Kapitonov V.V."/>
            <person name="Jurka J."/>
            <person name="Genikhovich G."/>
            <person name="Grigoriev I.V."/>
            <person name="Lucas S.M."/>
            <person name="Steele R.E."/>
            <person name="Finnerty J.R."/>
            <person name="Technau U."/>
            <person name="Martindale M.Q."/>
            <person name="Rokhsar D.S."/>
        </authorList>
    </citation>
    <scope>NUCLEOTIDE SEQUENCE [LARGE SCALE GENOMIC DNA]</scope>
    <source>
        <strain evidence="7">CH2 X CH6</strain>
    </source>
</reference>
<dbReference type="GO" id="GO:0016020">
    <property type="term" value="C:membrane"/>
    <property type="evidence" value="ECO:0007669"/>
    <property type="project" value="UniProtKB-SubCell"/>
</dbReference>
<organism evidence="6 7">
    <name type="scientific">Nematostella vectensis</name>
    <name type="common">Starlet sea anemone</name>
    <dbReference type="NCBI Taxonomy" id="45351"/>
    <lineage>
        <taxon>Eukaryota</taxon>
        <taxon>Metazoa</taxon>
        <taxon>Cnidaria</taxon>
        <taxon>Anthozoa</taxon>
        <taxon>Hexacorallia</taxon>
        <taxon>Actiniaria</taxon>
        <taxon>Edwardsiidae</taxon>
        <taxon>Nematostella</taxon>
    </lineage>
</organism>
<proteinExistence type="predicted"/>
<accession>A7SZ81</accession>
<keyword evidence="2" id="KW-0812">Transmembrane</keyword>
<dbReference type="EMBL" id="DS469954">
    <property type="protein sequence ID" value="EDO30986.1"/>
    <property type="molecule type" value="Genomic_DNA"/>
</dbReference>
<dbReference type="HOGENOM" id="CLU_2365610_0_0_1"/>
<dbReference type="AlphaFoldDB" id="A7SZ81"/>
<feature type="non-terminal residue" evidence="6">
    <location>
        <position position="1"/>
    </location>
</feature>
<evidence type="ECO:0000313" key="7">
    <source>
        <dbReference type="Proteomes" id="UP000001593"/>
    </source>
</evidence>
<keyword evidence="3" id="KW-1133">Transmembrane helix</keyword>
<evidence type="ECO:0000256" key="3">
    <source>
        <dbReference type="ARBA" id="ARBA00022989"/>
    </source>
</evidence>
<keyword evidence="7" id="KW-1185">Reference proteome</keyword>
<dbReference type="PhylomeDB" id="A7SZ81"/>
<dbReference type="Gene3D" id="3.40.50.2300">
    <property type="match status" value="1"/>
</dbReference>
<dbReference type="InterPro" id="IPR001828">
    <property type="entry name" value="ANF_lig-bd_rcpt"/>
</dbReference>
<evidence type="ECO:0000259" key="5">
    <source>
        <dbReference type="Pfam" id="PF01094"/>
    </source>
</evidence>
<gene>
    <name evidence="6" type="ORF">NEMVEDRAFT_v1g138852</name>
</gene>